<dbReference type="Gene3D" id="1.20.1510.10">
    <property type="entry name" value="Cation efflux protein transmembrane domain"/>
    <property type="match status" value="1"/>
</dbReference>
<dbReference type="GO" id="GO:0031410">
    <property type="term" value="C:cytoplasmic vesicle"/>
    <property type="evidence" value="ECO:0007669"/>
    <property type="project" value="TreeGrafter"/>
</dbReference>
<dbReference type="PANTHER" id="PTHR45755:SF4">
    <property type="entry name" value="ZINC TRANSPORTER 7"/>
    <property type="match status" value="1"/>
</dbReference>
<evidence type="ECO:0000256" key="6">
    <source>
        <dbReference type="ARBA" id="ARBA00023065"/>
    </source>
</evidence>
<dbReference type="InterPro" id="IPR027469">
    <property type="entry name" value="Cation_efflux_TMD_sf"/>
</dbReference>
<dbReference type="GO" id="GO:0005385">
    <property type="term" value="F:zinc ion transmembrane transporter activity"/>
    <property type="evidence" value="ECO:0007669"/>
    <property type="project" value="InterPro"/>
</dbReference>
<dbReference type="Pfam" id="PF01545">
    <property type="entry name" value="Cation_efflux"/>
    <property type="match status" value="1"/>
</dbReference>
<feature type="transmembrane region" description="Helical" evidence="9">
    <location>
        <begin position="123"/>
        <end position="142"/>
    </location>
</feature>
<evidence type="ECO:0000256" key="2">
    <source>
        <dbReference type="ARBA" id="ARBA00008873"/>
    </source>
</evidence>
<dbReference type="GO" id="GO:0016020">
    <property type="term" value="C:membrane"/>
    <property type="evidence" value="ECO:0007669"/>
    <property type="project" value="UniProtKB-SubCell"/>
</dbReference>
<protein>
    <recommendedName>
        <fullName evidence="10">Cation efflux protein transmembrane domain-containing protein</fullName>
    </recommendedName>
</protein>
<name>A0A507EPX0_9FUNG</name>
<evidence type="ECO:0000313" key="12">
    <source>
        <dbReference type="Proteomes" id="UP000320333"/>
    </source>
</evidence>
<comment type="subcellular location">
    <subcellularLocation>
        <location evidence="1">Membrane</location>
        <topology evidence="1">Multi-pass membrane protein</topology>
    </subcellularLocation>
</comment>
<evidence type="ECO:0000256" key="1">
    <source>
        <dbReference type="ARBA" id="ARBA00004141"/>
    </source>
</evidence>
<dbReference type="InterPro" id="IPR058533">
    <property type="entry name" value="Cation_efflux_TM"/>
</dbReference>
<dbReference type="SUPFAM" id="SSF161111">
    <property type="entry name" value="Cation efflux protein transmembrane domain-like"/>
    <property type="match status" value="1"/>
</dbReference>
<evidence type="ECO:0000313" key="11">
    <source>
        <dbReference type="EMBL" id="TPX65336.1"/>
    </source>
</evidence>
<keyword evidence="3" id="KW-0813">Transport</keyword>
<evidence type="ECO:0000256" key="8">
    <source>
        <dbReference type="SAM" id="MobiDB-lite"/>
    </source>
</evidence>
<feature type="transmembrane region" description="Helical" evidence="9">
    <location>
        <begin position="154"/>
        <end position="174"/>
    </location>
</feature>
<keyword evidence="5 9" id="KW-1133">Transmembrane helix</keyword>
<keyword evidence="6" id="KW-0406">Ion transport</keyword>
<comment type="similarity">
    <text evidence="2">Belongs to the cation diffusion facilitator (CDF) transporter (TC 2.A.4) family. SLC30A subfamily.</text>
</comment>
<feature type="transmembrane region" description="Helical" evidence="9">
    <location>
        <begin position="299"/>
        <end position="316"/>
    </location>
</feature>
<reference evidence="11 12" key="1">
    <citation type="journal article" date="2019" name="Sci. Rep.">
        <title>Comparative genomics of chytrid fungi reveal insights into the obligate biotrophic and pathogenic lifestyle of Synchytrium endobioticum.</title>
        <authorList>
            <person name="van de Vossenberg B.T.L.H."/>
            <person name="Warris S."/>
            <person name="Nguyen H.D.T."/>
            <person name="van Gent-Pelzer M.P.E."/>
            <person name="Joly D.L."/>
            <person name="van de Geest H.C."/>
            <person name="Bonants P.J.M."/>
            <person name="Smith D.S."/>
            <person name="Levesque C.A."/>
            <person name="van der Lee T.A.J."/>
        </authorList>
    </citation>
    <scope>NUCLEOTIDE SEQUENCE [LARGE SCALE GENOMIC DNA]</scope>
    <source>
        <strain evidence="11 12">CBS 675.73</strain>
    </source>
</reference>
<dbReference type="AlphaFoldDB" id="A0A507EPX0"/>
<sequence>MSTLLNINSAGSDSLPMHIHHSTTSDKYRRGTLASLVSRYVRTIINDPQTRNVFFFLLLNMTFTVVEFLFGWWTNSLGLLSDAVHMLFDSTALILSLIASVIAKWQATEAFSYGFGRVETLTGFANALALVFASLGIIWEAVERMFDPPKINTDSLLTVSVLGLLVNLVGIFAFDHGGMGHDHGHGGGGCSSGGGGHSHGFDFFGGAKTVSSGEHEPFIAHDSHGHDHHAAASNSGHSHSNSHSHSHGGHDSHAAPVPSVAHTHNHSETGHSHASHSHGSHSHGSHNPLMHGWTWSDPLISLAIALMTLVSIWPLLRGSSYTLLQRAPESLDGRLDECFRKVSIMPGVVGYSNPHFWELCQGRVMGTLKIQINAAVCTSPDMLRIKVVTVFREVGVTDLIVQIETDVVQGY</sequence>
<evidence type="ECO:0000259" key="10">
    <source>
        <dbReference type="Pfam" id="PF01545"/>
    </source>
</evidence>
<feature type="compositionally biased region" description="Basic and acidic residues" evidence="8">
    <location>
        <begin position="217"/>
        <end position="230"/>
    </location>
</feature>
<comment type="caution">
    <text evidence="11">The sequence shown here is derived from an EMBL/GenBank/DDBJ whole genome shotgun (WGS) entry which is preliminary data.</text>
</comment>
<gene>
    <name evidence="11" type="ORF">CcCBS67573_g08164</name>
</gene>
<organism evidence="11 12">
    <name type="scientific">Chytriomyces confervae</name>
    <dbReference type="NCBI Taxonomy" id="246404"/>
    <lineage>
        <taxon>Eukaryota</taxon>
        <taxon>Fungi</taxon>
        <taxon>Fungi incertae sedis</taxon>
        <taxon>Chytridiomycota</taxon>
        <taxon>Chytridiomycota incertae sedis</taxon>
        <taxon>Chytridiomycetes</taxon>
        <taxon>Chytridiales</taxon>
        <taxon>Chytriomycetaceae</taxon>
        <taxon>Chytriomyces</taxon>
    </lineage>
</organism>
<dbReference type="PANTHER" id="PTHR45755">
    <property type="match status" value="1"/>
</dbReference>
<keyword evidence="7 9" id="KW-0472">Membrane</keyword>
<feature type="transmembrane region" description="Helical" evidence="9">
    <location>
        <begin position="53"/>
        <end position="74"/>
    </location>
</feature>
<dbReference type="NCBIfam" id="TIGR01297">
    <property type="entry name" value="CDF"/>
    <property type="match status" value="1"/>
</dbReference>
<dbReference type="STRING" id="246404.A0A507EPX0"/>
<feature type="domain" description="Cation efflux protein transmembrane" evidence="10">
    <location>
        <begin position="53"/>
        <end position="181"/>
    </location>
</feature>
<dbReference type="OrthoDB" id="78669at2759"/>
<evidence type="ECO:0000256" key="7">
    <source>
        <dbReference type="ARBA" id="ARBA00023136"/>
    </source>
</evidence>
<dbReference type="EMBL" id="QEAP01000497">
    <property type="protein sequence ID" value="TPX65336.1"/>
    <property type="molecule type" value="Genomic_DNA"/>
</dbReference>
<evidence type="ECO:0000256" key="5">
    <source>
        <dbReference type="ARBA" id="ARBA00022989"/>
    </source>
</evidence>
<dbReference type="InterPro" id="IPR045316">
    <property type="entry name" value="Msc2-like"/>
</dbReference>
<dbReference type="GO" id="GO:0006882">
    <property type="term" value="P:intracellular zinc ion homeostasis"/>
    <property type="evidence" value="ECO:0007669"/>
    <property type="project" value="InterPro"/>
</dbReference>
<evidence type="ECO:0000256" key="3">
    <source>
        <dbReference type="ARBA" id="ARBA00022448"/>
    </source>
</evidence>
<keyword evidence="4 9" id="KW-0812">Transmembrane</keyword>
<keyword evidence="12" id="KW-1185">Reference proteome</keyword>
<accession>A0A507EPX0</accession>
<dbReference type="GO" id="GO:0005794">
    <property type="term" value="C:Golgi apparatus"/>
    <property type="evidence" value="ECO:0007669"/>
    <property type="project" value="TreeGrafter"/>
</dbReference>
<dbReference type="Proteomes" id="UP000320333">
    <property type="component" value="Unassembled WGS sequence"/>
</dbReference>
<feature type="region of interest" description="Disordered" evidence="8">
    <location>
        <begin position="217"/>
        <end position="285"/>
    </location>
</feature>
<dbReference type="InterPro" id="IPR002524">
    <property type="entry name" value="Cation_efflux"/>
</dbReference>
<dbReference type="GO" id="GO:1904257">
    <property type="term" value="P:zinc ion import into Golgi lumen"/>
    <property type="evidence" value="ECO:0007669"/>
    <property type="project" value="TreeGrafter"/>
</dbReference>
<evidence type="ECO:0000256" key="9">
    <source>
        <dbReference type="SAM" id="Phobius"/>
    </source>
</evidence>
<evidence type="ECO:0000256" key="4">
    <source>
        <dbReference type="ARBA" id="ARBA00022692"/>
    </source>
</evidence>
<feature type="compositionally biased region" description="Basic residues" evidence="8">
    <location>
        <begin position="273"/>
        <end position="284"/>
    </location>
</feature>
<proteinExistence type="inferred from homology"/>